<keyword evidence="6 11" id="KW-0238">DNA-binding</keyword>
<comment type="caution">
    <text evidence="15">The sequence shown here is derived from an EMBL/GenBank/DDBJ whole genome shotgun (WGS) entry which is preliminary data.</text>
</comment>
<feature type="domain" description="UvrD-like helicase C-terminal" evidence="14">
    <location>
        <begin position="292"/>
        <end position="570"/>
    </location>
</feature>
<keyword evidence="2 10" id="KW-0547">Nucleotide-binding</keyword>
<feature type="domain" description="UvrD-like helicase ATP-binding" evidence="13">
    <location>
        <begin position="12"/>
        <end position="291"/>
    </location>
</feature>
<evidence type="ECO:0000313" key="16">
    <source>
        <dbReference type="Proteomes" id="UP001589619"/>
    </source>
</evidence>
<evidence type="ECO:0000256" key="2">
    <source>
        <dbReference type="ARBA" id="ARBA00022741"/>
    </source>
</evidence>
<evidence type="ECO:0000256" key="1">
    <source>
        <dbReference type="ARBA" id="ARBA00009922"/>
    </source>
</evidence>
<evidence type="ECO:0000256" key="4">
    <source>
        <dbReference type="ARBA" id="ARBA00022806"/>
    </source>
</evidence>
<feature type="region of interest" description="Disordered" evidence="12">
    <location>
        <begin position="687"/>
        <end position="725"/>
    </location>
</feature>
<dbReference type="Pfam" id="PF13361">
    <property type="entry name" value="UvrD_C"/>
    <property type="match status" value="1"/>
</dbReference>
<reference evidence="15 16" key="1">
    <citation type="submission" date="2024-09" db="EMBL/GenBank/DDBJ databases">
        <authorList>
            <person name="Sun Q."/>
            <person name="Mori K."/>
        </authorList>
    </citation>
    <scope>NUCLEOTIDE SEQUENCE [LARGE SCALE GENOMIC DNA]</scope>
    <source>
        <strain evidence="15 16">JCM 12520</strain>
    </source>
</reference>
<feature type="binding site" evidence="10">
    <location>
        <begin position="33"/>
        <end position="40"/>
    </location>
    <ligand>
        <name>ATP</name>
        <dbReference type="ChEBI" id="CHEBI:30616"/>
    </ligand>
</feature>
<evidence type="ECO:0000313" key="15">
    <source>
        <dbReference type="EMBL" id="MFB9756431.1"/>
    </source>
</evidence>
<feature type="compositionally biased region" description="Low complexity" evidence="12">
    <location>
        <begin position="687"/>
        <end position="712"/>
    </location>
</feature>
<dbReference type="Pfam" id="PF00580">
    <property type="entry name" value="UvrD-helicase"/>
    <property type="match status" value="1"/>
</dbReference>
<evidence type="ECO:0000256" key="9">
    <source>
        <dbReference type="ARBA" id="ARBA00048988"/>
    </source>
</evidence>
<comment type="similarity">
    <text evidence="1 11">Belongs to the helicase family. UvrD subfamily.</text>
</comment>
<dbReference type="EMBL" id="JBHMAG010000024">
    <property type="protein sequence ID" value="MFB9756431.1"/>
    <property type="molecule type" value="Genomic_DNA"/>
</dbReference>
<comment type="catalytic activity">
    <reaction evidence="8">
        <text>Couples ATP hydrolysis with the unwinding of duplex DNA by translocating in the 3'-5' direction.</text>
        <dbReference type="EC" id="5.6.2.4"/>
    </reaction>
</comment>
<comment type="catalytic activity">
    <reaction evidence="9 11">
        <text>ATP + H2O = ADP + phosphate + H(+)</text>
        <dbReference type="Rhea" id="RHEA:13065"/>
        <dbReference type="ChEBI" id="CHEBI:15377"/>
        <dbReference type="ChEBI" id="CHEBI:15378"/>
        <dbReference type="ChEBI" id="CHEBI:30616"/>
        <dbReference type="ChEBI" id="CHEBI:43474"/>
        <dbReference type="ChEBI" id="CHEBI:456216"/>
        <dbReference type="EC" id="5.6.2.4"/>
    </reaction>
</comment>
<dbReference type="GO" id="GO:0016787">
    <property type="term" value="F:hydrolase activity"/>
    <property type="evidence" value="ECO:0007669"/>
    <property type="project" value="UniProtKB-KW"/>
</dbReference>
<dbReference type="PROSITE" id="PS51217">
    <property type="entry name" value="UVRD_HELICASE_CTER"/>
    <property type="match status" value="1"/>
</dbReference>
<keyword evidence="7" id="KW-0413">Isomerase</keyword>
<gene>
    <name evidence="15" type="primary">pcrA</name>
    <name evidence="15" type="ORF">ACFFNY_33060</name>
</gene>
<evidence type="ECO:0000259" key="13">
    <source>
        <dbReference type="PROSITE" id="PS51198"/>
    </source>
</evidence>
<dbReference type="SUPFAM" id="SSF52540">
    <property type="entry name" value="P-loop containing nucleoside triphosphate hydrolases"/>
    <property type="match status" value="1"/>
</dbReference>
<evidence type="ECO:0000256" key="11">
    <source>
        <dbReference type="RuleBase" id="RU364053"/>
    </source>
</evidence>
<dbReference type="PANTHER" id="PTHR11070:SF2">
    <property type="entry name" value="ATP-DEPENDENT DNA HELICASE SRS2"/>
    <property type="match status" value="1"/>
</dbReference>
<dbReference type="Gene3D" id="3.40.50.300">
    <property type="entry name" value="P-loop containing nucleotide triphosphate hydrolases"/>
    <property type="match status" value="2"/>
</dbReference>
<dbReference type="InterPro" id="IPR005751">
    <property type="entry name" value="ATP-dep_DNA_helicase_PcrA"/>
</dbReference>
<name>A0ABV5W7P7_9BACL</name>
<dbReference type="Gene3D" id="1.10.486.10">
    <property type="entry name" value="PCRA, domain 4"/>
    <property type="match status" value="1"/>
</dbReference>
<evidence type="ECO:0000256" key="3">
    <source>
        <dbReference type="ARBA" id="ARBA00022801"/>
    </source>
</evidence>
<dbReference type="EC" id="5.6.2.4" evidence="11"/>
<dbReference type="CDD" id="cd17932">
    <property type="entry name" value="DEXQc_UvrD"/>
    <property type="match status" value="1"/>
</dbReference>
<protein>
    <recommendedName>
        <fullName evidence="11">ATP-dependent DNA helicase</fullName>
        <ecNumber evidence="11">5.6.2.4</ecNumber>
    </recommendedName>
</protein>
<organism evidence="15 16">
    <name type="scientific">Paenibacillus hodogayensis</name>
    <dbReference type="NCBI Taxonomy" id="279208"/>
    <lineage>
        <taxon>Bacteria</taxon>
        <taxon>Bacillati</taxon>
        <taxon>Bacillota</taxon>
        <taxon>Bacilli</taxon>
        <taxon>Bacillales</taxon>
        <taxon>Paenibacillaceae</taxon>
        <taxon>Paenibacillus</taxon>
    </lineage>
</organism>
<keyword evidence="5 10" id="KW-0067">ATP-binding</keyword>
<dbReference type="Proteomes" id="UP001589619">
    <property type="component" value="Unassembled WGS sequence"/>
</dbReference>
<dbReference type="PROSITE" id="PS51198">
    <property type="entry name" value="UVRD_HELICASE_ATP_BIND"/>
    <property type="match status" value="1"/>
</dbReference>
<proteinExistence type="inferred from homology"/>
<dbReference type="Pfam" id="PF21196">
    <property type="entry name" value="PcrA_UvrD_tudor"/>
    <property type="match status" value="1"/>
</dbReference>
<dbReference type="GO" id="GO:0003678">
    <property type="term" value="F:DNA helicase activity"/>
    <property type="evidence" value="ECO:0007669"/>
    <property type="project" value="UniProtKB-EC"/>
</dbReference>
<dbReference type="InterPro" id="IPR014017">
    <property type="entry name" value="DNA_helicase_UvrD-like_C"/>
</dbReference>
<keyword evidence="4 10" id="KW-0347">Helicase</keyword>
<dbReference type="RefSeq" id="WP_344916336.1">
    <property type="nucleotide sequence ID" value="NZ_BAAAYO010000020.1"/>
</dbReference>
<evidence type="ECO:0000256" key="7">
    <source>
        <dbReference type="ARBA" id="ARBA00023235"/>
    </source>
</evidence>
<dbReference type="Gene3D" id="1.10.10.160">
    <property type="match status" value="1"/>
</dbReference>
<keyword evidence="16" id="KW-1185">Reference proteome</keyword>
<evidence type="ECO:0000256" key="10">
    <source>
        <dbReference type="PROSITE-ProRule" id="PRU00560"/>
    </source>
</evidence>
<evidence type="ECO:0000256" key="12">
    <source>
        <dbReference type="SAM" id="MobiDB-lite"/>
    </source>
</evidence>
<evidence type="ECO:0000256" key="5">
    <source>
        <dbReference type="ARBA" id="ARBA00022840"/>
    </source>
</evidence>
<dbReference type="NCBIfam" id="TIGR01073">
    <property type="entry name" value="pcrA"/>
    <property type="match status" value="1"/>
</dbReference>
<dbReference type="InterPro" id="IPR027417">
    <property type="entry name" value="P-loop_NTPase"/>
</dbReference>
<keyword evidence="3 10" id="KW-0378">Hydrolase</keyword>
<dbReference type="InterPro" id="IPR000212">
    <property type="entry name" value="DNA_helicase_UvrD/REP"/>
</dbReference>
<evidence type="ECO:0000256" key="8">
    <source>
        <dbReference type="ARBA" id="ARBA00034617"/>
    </source>
</evidence>
<dbReference type="InterPro" id="IPR013986">
    <property type="entry name" value="DExx_box_DNA_helicase_dom_sf"/>
</dbReference>
<sequence length="771" mass="85431">MNGSIDIHAAVAKLNKEQRIAVEATSGPLLIMAGAGSGKTRVLTHRIAYLIATRQAAPWSILAITFTNKAAREMQDRIGKIVGASASDIWVSTFHSMCVRILRRDIERIGYSSNFSILDSTDQLSVIKTCMKELNIDAKKFEPKAIQAELGTAKNELVTPDRYEMKIGDYFQGLVAKVYTLYQKKLKANNSLDFDDLIMKTIELFKNVPEVLDFYQNKFRFIHVDEYQDTNRAQYMLCRMLADKHHNICVVGDSDQSIYRWRGADIANILNFEKDYPEARTIYLEQNYRSSSNILDAANAVINNNTGRKPKNLWTDRSGGSKLIRYEAATEQEEGYFIAGEINKSRKQGRAYAKHAILYRTNAQSRVIEEILIKSDIPYQIVGGIKFYDRKEIKDILAYLRLISNPDDDISLRRIINVPKRGIGDTTVDKLADAAAARGISIFAMLEQVDSLELSARFRGTLTDFYGMIRNLNAMLEYLSVTELTEKMLEMTEYRMELQRENTLESKSRLENIDEFLSVTLDFEKRSEEKSLVSFLTDLALIADIDTMDKEDDGTSKDSIILMTMHSAKGLEFPFVFIIGMEEGVFPHSRAFMDNEELEEERRLAYVGITRAEEQLYLTCARMRTLYGKTTANAPSRFFKEIPGELVDTVGGYGSGGGGTVYGGRGSYGGAGSSAYGSSGRGAYGAPAGSALGGSSAARPGGAQQRPAAAPTGGSGATSYTNGDKVSHGKWGTGVVVSVKGTGDNTELHIAFPAPVGVKRLLAKFAPITKE</sequence>
<evidence type="ECO:0000259" key="14">
    <source>
        <dbReference type="PROSITE" id="PS51217"/>
    </source>
</evidence>
<dbReference type="PANTHER" id="PTHR11070">
    <property type="entry name" value="UVRD / RECB / PCRA DNA HELICASE FAMILY MEMBER"/>
    <property type="match status" value="1"/>
</dbReference>
<evidence type="ECO:0000256" key="6">
    <source>
        <dbReference type="ARBA" id="ARBA00023125"/>
    </source>
</evidence>
<accession>A0ABV5W7P7</accession>
<dbReference type="InterPro" id="IPR014016">
    <property type="entry name" value="UvrD-like_ATP-bd"/>
</dbReference>